<dbReference type="GeneID" id="104611924"/>
<dbReference type="PANTHER" id="PTHR47206">
    <property type="entry name" value="HOMEODOMAIN-LIKE SUPERFAMILY PROTEIN"/>
    <property type="match status" value="1"/>
</dbReference>
<dbReference type="Pfam" id="PF00249">
    <property type="entry name" value="Myb_DNA-binding"/>
    <property type="match status" value="1"/>
</dbReference>
<dbReference type="FunCoup" id="A0A1U8B8S6">
    <property type="interactions" value="382"/>
</dbReference>
<dbReference type="InterPro" id="IPR009057">
    <property type="entry name" value="Homeodomain-like_sf"/>
</dbReference>
<dbReference type="PROSITE" id="PS50090">
    <property type="entry name" value="MYB_LIKE"/>
    <property type="match status" value="1"/>
</dbReference>
<dbReference type="Gene3D" id="1.10.10.60">
    <property type="entry name" value="Homeodomain-like"/>
    <property type="match status" value="1"/>
</dbReference>
<feature type="region of interest" description="Disordered" evidence="1">
    <location>
        <begin position="510"/>
        <end position="530"/>
    </location>
</feature>
<feature type="compositionally biased region" description="Polar residues" evidence="1">
    <location>
        <begin position="345"/>
        <end position="360"/>
    </location>
</feature>
<dbReference type="PROSITE" id="PS51294">
    <property type="entry name" value="HTH_MYB"/>
    <property type="match status" value="1"/>
</dbReference>
<evidence type="ECO:0000313" key="3">
    <source>
        <dbReference type="RefSeq" id="XP_010277512.1"/>
    </source>
</evidence>
<gene>
    <name evidence="3" type="primary">LOC104611924</name>
</gene>
<dbReference type="eggNOG" id="ENOG502QQVU">
    <property type="taxonomic scope" value="Eukaryota"/>
</dbReference>
<dbReference type="Proteomes" id="UP000189703">
    <property type="component" value="Unplaced"/>
</dbReference>
<dbReference type="GO" id="GO:0000976">
    <property type="term" value="F:transcription cis-regulatory region binding"/>
    <property type="evidence" value="ECO:0000318"/>
    <property type="project" value="GO_Central"/>
</dbReference>
<dbReference type="RefSeq" id="XP_010277512.1">
    <property type="nucleotide sequence ID" value="XM_010279210.1"/>
</dbReference>
<sequence length="678" mass="71089">MTEKKKKKKKGSISEEDISVLLQRYTATTILALLQEVAQFADTKIDWDALVKKTTTGISNAREYQMLWRHLAYRHPMAEKIEDGAEPLDDDSDLELELEAFPPVGSEASTEAAACVKVLIASGLPSDSGLLNHSTVEAPLTINIPNGQAFRTPSEKQLASSSQGTNITIPVSVQKQPLPTTTSVEGLDGGGSTSGGLPARRKRKLWTAEEDMELIAAVQKFGEGNWSNILKGDYKGDRTASQLSQRWAIIRKRQANLNLGGVGNSTSTQLSEAQLAARRAVSLALDGISAACSTAATLSTLPSTSSTQPATPIEASLTSTTPSESSIKPAVGSSFSQVHQSQQSANQTVAASRTATSNAAPRSRATTKKSSTPVKSTLGPNPMVQAAAVAAGARIANPSTAASLLKAAQSKNAVHIRPGGGSLMKASVGGNTKPLTTSHAGPHPNVHYICTGLASPQPPTYSGMMQSAPRPGGTQQAFGNSVRSAVVTGQPPPVSLTTSSNLSAQQTSVSSLGVTPCGADEGKISNGAGLMPREELKSGEETKAFGSANVPKEPVQYDEAALPKLEAKRENETSVVENEGDSTKMEAGGNGRTAVVNTQNDESQNSSEKMVCSAVVGGPDSRSMDDTSGEKQSVHEKQINTKSVTTIEDSKEQTDISPEMVGHKPSDEKYPISHRARV</sequence>
<feature type="compositionally biased region" description="Basic and acidic residues" evidence="1">
    <location>
        <begin position="661"/>
        <end position="671"/>
    </location>
</feature>
<evidence type="ECO:0000313" key="2">
    <source>
        <dbReference type="Proteomes" id="UP000189703"/>
    </source>
</evidence>
<dbReference type="SUPFAM" id="SSF46689">
    <property type="entry name" value="Homeodomain-like"/>
    <property type="match status" value="1"/>
</dbReference>
<proteinExistence type="predicted"/>
<feature type="region of interest" description="Disordered" evidence="1">
    <location>
        <begin position="177"/>
        <end position="200"/>
    </location>
</feature>
<dbReference type="SMART" id="SM00717">
    <property type="entry name" value="SANT"/>
    <property type="match status" value="1"/>
</dbReference>
<dbReference type="PANTHER" id="PTHR47206:SF1">
    <property type="entry name" value="HOMEODOMAIN-LIKE SUPERFAMILY PROTEIN"/>
    <property type="match status" value="1"/>
</dbReference>
<dbReference type="AlphaFoldDB" id="A0A1U8B8S6"/>
<name>A0A1U8B8S6_NELNU</name>
<dbReference type="InterPro" id="IPR001005">
    <property type="entry name" value="SANT/Myb"/>
</dbReference>
<feature type="region of interest" description="Disordered" evidence="1">
    <location>
        <begin position="562"/>
        <end position="678"/>
    </location>
</feature>
<organism evidence="2 3">
    <name type="scientific">Nelumbo nucifera</name>
    <name type="common">Sacred lotus</name>
    <dbReference type="NCBI Taxonomy" id="4432"/>
    <lineage>
        <taxon>Eukaryota</taxon>
        <taxon>Viridiplantae</taxon>
        <taxon>Streptophyta</taxon>
        <taxon>Embryophyta</taxon>
        <taxon>Tracheophyta</taxon>
        <taxon>Spermatophyta</taxon>
        <taxon>Magnoliopsida</taxon>
        <taxon>Proteales</taxon>
        <taxon>Nelumbonaceae</taxon>
        <taxon>Nelumbo</taxon>
    </lineage>
</organism>
<dbReference type="OMA" id="HSMTEMP"/>
<feature type="compositionally biased region" description="Low complexity" evidence="1">
    <location>
        <begin position="299"/>
        <end position="312"/>
    </location>
</feature>
<protein>
    <submittedName>
        <fullName evidence="3">Chitinase-like protein PB1E7.04c</fullName>
    </submittedName>
</protein>
<dbReference type="KEGG" id="nnu:104611924"/>
<feature type="compositionally biased region" description="Polar residues" evidence="1">
    <location>
        <begin position="595"/>
        <end position="608"/>
    </location>
</feature>
<feature type="compositionally biased region" description="Basic and acidic residues" evidence="1">
    <location>
        <begin position="622"/>
        <end position="639"/>
    </location>
</feature>
<reference evidence="3" key="1">
    <citation type="submission" date="2025-08" db="UniProtKB">
        <authorList>
            <consortium name="RefSeq"/>
        </authorList>
    </citation>
    <scope>IDENTIFICATION</scope>
</reference>
<feature type="compositionally biased region" description="Low complexity" evidence="1">
    <location>
        <begin position="368"/>
        <end position="377"/>
    </location>
</feature>
<dbReference type="InterPro" id="IPR017930">
    <property type="entry name" value="Myb_dom"/>
</dbReference>
<keyword evidence="2" id="KW-1185">Reference proteome</keyword>
<accession>A0A1U8B8S6</accession>
<feature type="compositionally biased region" description="Polar residues" evidence="1">
    <location>
        <begin position="316"/>
        <end position="326"/>
    </location>
</feature>
<feature type="compositionally biased region" description="Low complexity" evidence="1">
    <location>
        <begin position="333"/>
        <end position="344"/>
    </location>
</feature>
<dbReference type="CDD" id="cd11660">
    <property type="entry name" value="SANT_TRF"/>
    <property type="match status" value="1"/>
</dbReference>
<evidence type="ECO:0000256" key="1">
    <source>
        <dbReference type="SAM" id="MobiDB-lite"/>
    </source>
</evidence>
<dbReference type="OrthoDB" id="608866at2759"/>
<feature type="region of interest" description="Disordered" evidence="1">
    <location>
        <begin position="299"/>
        <end position="380"/>
    </location>
</feature>